<protein>
    <submittedName>
        <fullName evidence="6">Amino acid adenylation domain-containing protein</fullName>
    </submittedName>
</protein>
<dbReference type="PROSITE" id="PS00012">
    <property type="entry name" value="PHOSPHOPANTETHEINE"/>
    <property type="match status" value="1"/>
</dbReference>
<feature type="region of interest" description="Disordered" evidence="4">
    <location>
        <begin position="994"/>
        <end position="1022"/>
    </location>
</feature>
<proteinExistence type="predicted"/>
<dbReference type="InterPro" id="IPR029058">
    <property type="entry name" value="AB_hydrolase_fold"/>
</dbReference>
<evidence type="ECO:0000259" key="5">
    <source>
        <dbReference type="PROSITE" id="PS50075"/>
    </source>
</evidence>
<evidence type="ECO:0000256" key="2">
    <source>
        <dbReference type="ARBA" id="ARBA00022450"/>
    </source>
</evidence>
<dbReference type="InterPro" id="IPR001031">
    <property type="entry name" value="Thioesterase"/>
</dbReference>
<dbReference type="InterPro" id="IPR020806">
    <property type="entry name" value="PKS_PP-bd"/>
</dbReference>
<accession>A0ABW0WA61</accession>
<dbReference type="Gene3D" id="3.40.50.980">
    <property type="match status" value="2"/>
</dbReference>
<dbReference type="SUPFAM" id="SSF53474">
    <property type="entry name" value="alpha/beta-Hydrolases"/>
    <property type="match status" value="1"/>
</dbReference>
<dbReference type="InterPro" id="IPR010071">
    <property type="entry name" value="AA_adenyl_dom"/>
</dbReference>
<dbReference type="Gene3D" id="3.40.50.1820">
    <property type="entry name" value="alpha/beta hydrolase"/>
    <property type="match status" value="1"/>
</dbReference>
<dbReference type="InterPro" id="IPR001242">
    <property type="entry name" value="Condensation_dom"/>
</dbReference>
<gene>
    <name evidence="6" type="ORF">ACFP3J_06350</name>
</gene>
<feature type="compositionally biased region" description="Basic and acidic residues" evidence="4">
    <location>
        <begin position="1010"/>
        <end position="1022"/>
    </location>
</feature>
<dbReference type="Proteomes" id="UP001596065">
    <property type="component" value="Unassembled WGS sequence"/>
</dbReference>
<sequence>MTLEQRRELERKLLATATRKRSAAAVRPLPEAEGPVPVSLAQRRLYFFYELRPHSPLYHSSACFELVGSCDVEALARAVDGLLARHDILRTRLVKDADGVPLQHVDAPDARSRLSLVPRPAGLTDEAWESEARRQLTAFVNRPFALERDWPIRISWWALDERRSIIAVSLHHIASDGRSIEVLLRDLERMYAHATGATDTPPAPLAVQYADFSRWQQSQLEGESWKNQLDYWENRLSGLPDALDIPMDRPRSASQSFRGNAVEITVPEDVAQRVHRFSAQQKCTAFTTLMAAFHVLLHRYSGEDSLAVGTPVSGRGRPEHQDLIGFFVNTLAIRADFRPEATFVDIVRQIRDEVLEGLDRQDVPFDLVVNRLGLGRRLSHNPVFQHTFQYNAGGAAELTLRGLECRRVWPQPQASDFDLSMYINETAGGLTGWLSYSTDLFTADTAQRVVRHFVTLLDELLTRPELPVAHARFLAADERLELLGELAGGPRTEVPRRSLHDCVAEQARLRPHAPAVMYGDESLSYADLWDRSGRLAAELRGRGVGPGDVVALLLPPSPAVSVAVVGVLRAGAAYLGVDPRFTGAWVDHALADSGARLVVTTRELRSRGGGLPVLLLDARRGESPGEHAGAPVPVDAAQAAPRRHDLAYVVYTGGSTGRPKGVMIEHGCLESFIEHGIAPLAMRAEDRVLQFSSLSFDASVEELVAAFATGAALVVKDERFDLSPARFTEWCRQRRVTVLDLPTAYWHELVDAGASAALAACPDLRLVCIGGEAAAPDRVRRWQAEAGSRVRLLNGYGPSECTITATWTDLTETEIGDTVPVGRPVGNLRAYVLDANGEPVVRGGVGELCLAGPSVARGYLGRGDLTAAAFTPDPYGTVPGERLYRTGDRARFLPDGTIALLGRLDDQMKFRGYRIEPGDIEAALRTHPQVREAVVRLRTDQGGERRLVAYVVPSDPRRPGMLPDDMRRHLAGRLPGYMVPSALVEVADIPRTPSGKLDAARLPQPPRTATEPRRVTPPRDETERTLCRLWQELLGRENAGIEDDFFLLGGHSLLAVQLVHRIEQECGVALSVSALFPSATPERIAELLRGRGHHPASTGTALLRDDPEGRLTVLVHPVGGDITCYLPLSRALPAPASVLGLRSPALDGGDLLRDRRDLPELAVVYADLLEACRAEPSVFAGWSLGGVMALEVAREWRRRHGRALPVVLIDTAPPEPVPSGCWDEDRTFAAFARDIGSVLGVEVPDTSRLGRDERVQALHDCLADSGRISPGSADESVGRRYEVFREHLRLAAAYRPRPYDGPMTLMYAAGRPDAAEVVAAWRAVATSGLRAEPLPGDHYTLMTQELAARVAGCWPLSVNDRERATHG</sequence>
<dbReference type="Gene3D" id="3.30.300.30">
    <property type="match status" value="1"/>
</dbReference>
<dbReference type="Pfam" id="PF13193">
    <property type="entry name" value="AMP-binding_C"/>
    <property type="match status" value="1"/>
</dbReference>
<dbReference type="Gene3D" id="3.30.559.30">
    <property type="entry name" value="Nonribosomal peptide synthetase, condensation domain"/>
    <property type="match status" value="1"/>
</dbReference>
<keyword evidence="3" id="KW-0597">Phosphoprotein</keyword>
<dbReference type="SMART" id="SM00823">
    <property type="entry name" value="PKS_PP"/>
    <property type="match status" value="1"/>
</dbReference>
<dbReference type="Pfam" id="PF00975">
    <property type="entry name" value="Thioesterase"/>
    <property type="match status" value="1"/>
</dbReference>
<dbReference type="InterPro" id="IPR020845">
    <property type="entry name" value="AMP-binding_CS"/>
</dbReference>
<feature type="domain" description="Carrier" evidence="5">
    <location>
        <begin position="1017"/>
        <end position="1092"/>
    </location>
</feature>
<comment type="caution">
    <text evidence="6">The sequence shown here is derived from an EMBL/GenBank/DDBJ whole genome shotgun (WGS) entry which is preliminary data.</text>
</comment>
<dbReference type="InterPro" id="IPR006162">
    <property type="entry name" value="Ppantetheine_attach_site"/>
</dbReference>
<dbReference type="Pfam" id="PF00501">
    <property type="entry name" value="AMP-binding"/>
    <property type="match status" value="1"/>
</dbReference>
<dbReference type="SUPFAM" id="SSF47336">
    <property type="entry name" value="ACP-like"/>
    <property type="match status" value="1"/>
</dbReference>
<dbReference type="Gene3D" id="3.30.559.10">
    <property type="entry name" value="Chloramphenicol acetyltransferase-like domain"/>
    <property type="match status" value="1"/>
</dbReference>
<dbReference type="InterPro" id="IPR009081">
    <property type="entry name" value="PP-bd_ACP"/>
</dbReference>
<organism evidence="6 7">
    <name type="scientific">Streptomyces nogalater</name>
    <dbReference type="NCBI Taxonomy" id="38314"/>
    <lineage>
        <taxon>Bacteria</taxon>
        <taxon>Bacillati</taxon>
        <taxon>Actinomycetota</taxon>
        <taxon>Actinomycetes</taxon>
        <taxon>Kitasatosporales</taxon>
        <taxon>Streptomycetaceae</taxon>
        <taxon>Streptomyces</taxon>
    </lineage>
</organism>
<dbReference type="InterPro" id="IPR020802">
    <property type="entry name" value="TesA-like"/>
</dbReference>
<evidence type="ECO:0000313" key="6">
    <source>
        <dbReference type="EMBL" id="MFC5655110.1"/>
    </source>
</evidence>
<dbReference type="PANTHER" id="PTHR45527">
    <property type="entry name" value="NONRIBOSOMAL PEPTIDE SYNTHETASE"/>
    <property type="match status" value="1"/>
</dbReference>
<keyword evidence="2" id="KW-0596">Phosphopantetheine</keyword>
<dbReference type="SUPFAM" id="SSF56801">
    <property type="entry name" value="Acetyl-CoA synthetase-like"/>
    <property type="match status" value="1"/>
</dbReference>
<dbReference type="Gene3D" id="2.30.38.10">
    <property type="entry name" value="Luciferase, Domain 3"/>
    <property type="match status" value="1"/>
</dbReference>
<dbReference type="PROSITE" id="PS50075">
    <property type="entry name" value="CARRIER"/>
    <property type="match status" value="1"/>
</dbReference>
<dbReference type="SMART" id="SM00824">
    <property type="entry name" value="PKS_TE"/>
    <property type="match status" value="1"/>
</dbReference>
<name>A0ABW0WA61_STRNO</name>
<dbReference type="RefSeq" id="WP_344348254.1">
    <property type="nucleotide sequence ID" value="NZ_BAAASM010000014.1"/>
</dbReference>
<dbReference type="InterPro" id="IPR023213">
    <property type="entry name" value="CAT-like_dom_sf"/>
</dbReference>
<dbReference type="EMBL" id="JBHSOE010000007">
    <property type="protein sequence ID" value="MFC5655110.1"/>
    <property type="molecule type" value="Genomic_DNA"/>
</dbReference>
<dbReference type="Gene3D" id="1.10.1200.10">
    <property type="entry name" value="ACP-like"/>
    <property type="match status" value="1"/>
</dbReference>
<keyword evidence="7" id="KW-1185">Reference proteome</keyword>
<dbReference type="CDD" id="cd19531">
    <property type="entry name" value="LCL_NRPS-like"/>
    <property type="match status" value="1"/>
</dbReference>
<dbReference type="PROSITE" id="PS00455">
    <property type="entry name" value="AMP_BINDING"/>
    <property type="match status" value="1"/>
</dbReference>
<dbReference type="CDD" id="cd05930">
    <property type="entry name" value="A_NRPS"/>
    <property type="match status" value="1"/>
</dbReference>
<dbReference type="InterPro" id="IPR025110">
    <property type="entry name" value="AMP-bd_C"/>
</dbReference>
<dbReference type="NCBIfam" id="TIGR01733">
    <property type="entry name" value="AA-adenyl-dom"/>
    <property type="match status" value="1"/>
</dbReference>
<dbReference type="Pfam" id="PF00668">
    <property type="entry name" value="Condensation"/>
    <property type="match status" value="1"/>
</dbReference>
<dbReference type="InterPro" id="IPR000873">
    <property type="entry name" value="AMP-dep_synth/lig_dom"/>
</dbReference>
<evidence type="ECO:0000256" key="3">
    <source>
        <dbReference type="ARBA" id="ARBA00022553"/>
    </source>
</evidence>
<evidence type="ECO:0000256" key="1">
    <source>
        <dbReference type="ARBA" id="ARBA00001957"/>
    </source>
</evidence>
<dbReference type="SUPFAM" id="SSF52777">
    <property type="entry name" value="CoA-dependent acyltransferases"/>
    <property type="match status" value="2"/>
</dbReference>
<dbReference type="PANTHER" id="PTHR45527:SF1">
    <property type="entry name" value="FATTY ACID SYNTHASE"/>
    <property type="match status" value="1"/>
</dbReference>
<dbReference type="InterPro" id="IPR036736">
    <property type="entry name" value="ACP-like_sf"/>
</dbReference>
<dbReference type="InterPro" id="IPR045851">
    <property type="entry name" value="AMP-bd_C_sf"/>
</dbReference>
<evidence type="ECO:0000313" key="7">
    <source>
        <dbReference type="Proteomes" id="UP001596065"/>
    </source>
</evidence>
<evidence type="ECO:0000256" key="4">
    <source>
        <dbReference type="SAM" id="MobiDB-lite"/>
    </source>
</evidence>
<dbReference type="Pfam" id="PF00550">
    <property type="entry name" value="PP-binding"/>
    <property type="match status" value="1"/>
</dbReference>
<comment type="cofactor">
    <cofactor evidence="1">
        <name>pantetheine 4'-phosphate</name>
        <dbReference type="ChEBI" id="CHEBI:47942"/>
    </cofactor>
</comment>
<reference evidence="7" key="1">
    <citation type="journal article" date="2019" name="Int. J. Syst. Evol. Microbiol.">
        <title>The Global Catalogue of Microorganisms (GCM) 10K type strain sequencing project: providing services to taxonomists for standard genome sequencing and annotation.</title>
        <authorList>
            <consortium name="The Broad Institute Genomics Platform"/>
            <consortium name="The Broad Institute Genome Sequencing Center for Infectious Disease"/>
            <person name="Wu L."/>
            <person name="Ma J."/>
        </authorList>
    </citation>
    <scope>NUCLEOTIDE SEQUENCE [LARGE SCALE GENOMIC DNA]</scope>
    <source>
        <strain evidence="7">KCTC 5701</strain>
    </source>
</reference>